<dbReference type="OrthoDB" id="9804716at2"/>
<feature type="active site" description="Proton acceptor" evidence="11 12">
    <location>
        <position position="340"/>
    </location>
</feature>
<dbReference type="KEGG" id="erz:ER308_17090"/>
<dbReference type="SFLD" id="SFLDS00001">
    <property type="entry name" value="Enolase"/>
    <property type="match status" value="1"/>
</dbReference>
<dbReference type="InterPro" id="IPR020810">
    <property type="entry name" value="Enolase_C"/>
</dbReference>
<feature type="binding site" evidence="13">
    <location>
        <position position="315"/>
    </location>
    <ligand>
        <name>substrate</name>
    </ligand>
</feature>
<dbReference type="InterPro" id="IPR000941">
    <property type="entry name" value="Enolase"/>
</dbReference>
<dbReference type="PROSITE" id="PS00164">
    <property type="entry name" value="ENOLASE"/>
    <property type="match status" value="1"/>
</dbReference>
<feature type="binding site" evidence="11">
    <location>
        <position position="369"/>
    </location>
    <ligand>
        <name>(2R)-2-phosphoglycerate</name>
        <dbReference type="ChEBI" id="CHEBI:58289"/>
    </ligand>
</feature>
<dbReference type="Proteomes" id="UP000291469">
    <property type="component" value="Chromosome"/>
</dbReference>
<dbReference type="AlphaFoldDB" id="A0A411YJ66"/>
<dbReference type="SFLD" id="SFLDF00002">
    <property type="entry name" value="enolase"/>
    <property type="match status" value="1"/>
</dbReference>
<dbReference type="GO" id="GO:0004634">
    <property type="term" value="F:phosphopyruvate hydratase activity"/>
    <property type="evidence" value="ECO:0007669"/>
    <property type="project" value="UniProtKB-UniRule"/>
</dbReference>
<dbReference type="SUPFAM" id="SSF51604">
    <property type="entry name" value="Enolase C-terminal domain-like"/>
    <property type="match status" value="1"/>
</dbReference>
<organism evidence="17 18">
    <name type="scientific">Egibacter rhizosphaerae</name>
    <dbReference type="NCBI Taxonomy" id="1670831"/>
    <lineage>
        <taxon>Bacteria</taxon>
        <taxon>Bacillati</taxon>
        <taxon>Actinomycetota</taxon>
        <taxon>Nitriliruptoria</taxon>
        <taxon>Egibacterales</taxon>
        <taxon>Egibacteraceae</taxon>
        <taxon>Egibacter</taxon>
    </lineage>
</organism>
<evidence type="ECO:0000256" key="8">
    <source>
        <dbReference type="ARBA" id="ARBA00022842"/>
    </source>
</evidence>
<dbReference type="InterPro" id="IPR029017">
    <property type="entry name" value="Enolase-like_N"/>
</dbReference>
<keyword evidence="6 11" id="KW-0964">Secreted</keyword>
<keyword evidence="10 11" id="KW-0456">Lyase</keyword>
<dbReference type="Pfam" id="PF00113">
    <property type="entry name" value="Enolase_C"/>
    <property type="match status" value="1"/>
</dbReference>
<dbReference type="GO" id="GO:0000015">
    <property type="term" value="C:phosphopyruvate hydratase complex"/>
    <property type="evidence" value="ECO:0007669"/>
    <property type="project" value="InterPro"/>
</dbReference>
<dbReference type="GO" id="GO:0009986">
    <property type="term" value="C:cell surface"/>
    <property type="evidence" value="ECO:0007669"/>
    <property type="project" value="UniProtKB-SubCell"/>
</dbReference>
<dbReference type="EMBL" id="CP036402">
    <property type="protein sequence ID" value="QBI21116.1"/>
    <property type="molecule type" value="Genomic_DNA"/>
</dbReference>
<feature type="binding site" evidence="11 14">
    <location>
        <position position="240"/>
    </location>
    <ligand>
        <name>Mg(2+)</name>
        <dbReference type="ChEBI" id="CHEBI:18420"/>
    </ligand>
</feature>
<dbReference type="HAMAP" id="MF_00318">
    <property type="entry name" value="Enolase"/>
    <property type="match status" value="1"/>
</dbReference>
<feature type="binding site" evidence="11 14">
    <location>
        <position position="315"/>
    </location>
    <ligand>
        <name>Mg(2+)</name>
        <dbReference type="ChEBI" id="CHEBI:18420"/>
    </ligand>
</feature>
<keyword evidence="8 11" id="KW-0460">Magnesium</keyword>
<comment type="subcellular location">
    <subcellularLocation>
        <location evidence="11">Cytoplasm</location>
    </subcellularLocation>
    <subcellularLocation>
        <location evidence="11">Secreted</location>
    </subcellularLocation>
    <subcellularLocation>
        <location evidence="11">Cell surface</location>
    </subcellularLocation>
    <text evidence="11">Fractions of enolase are present in both the cytoplasm and on the cell surface.</text>
</comment>
<dbReference type="Gene3D" id="3.20.20.120">
    <property type="entry name" value="Enolase-like C-terminal domain"/>
    <property type="match status" value="1"/>
</dbReference>
<dbReference type="PANTHER" id="PTHR11902">
    <property type="entry name" value="ENOLASE"/>
    <property type="match status" value="1"/>
</dbReference>
<feature type="binding site" evidence="13">
    <location>
        <position position="162"/>
    </location>
    <ligand>
        <name>substrate</name>
    </ligand>
</feature>
<feature type="binding site" evidence="11">
    <location>
        <position position="161"/>
    </location>
    <ligand>
        <name>(2R)-2-phosphoglycerate</name>
        <dbReference type="ChEBI" id="CHEBI:58289"/>
    </ligand>
</feature>
<evidence type="ECO:0000256" key="3">
    <source>
        <dbReference type="ARBA" id="ARBA00012058"/>
    </source>
</evidence>
<evidence type="ECO:0000256" key="2">
    <source>
        <dbReference type="ARBA" id="ARBA00009604"/>
    </source>
</evidence>
<dbReference type="PIRSF" id="PIRSF001400">
    <property type="entry name" value="Enolase"/>
    <property type="match status" value="1"/>
</dbReference>
<keyword evidence="7 11" id="KW-0479">Metal-binding</keyword>
<dbReference type="InterPro" id="IPR020809">
    <property type="entry name" value="Enolase_CS"/>
</dbReference>
<evidence type="ECO:0000256" key="14">
    <source>
        <dbReference type="PIRSR" id="PIRSR001400-3"/>
    </source>
</evidence>
<dbReference type="EC" id="4.2.1.11" evidence="3 11"/>
<feature type="binding site" evidence="13">
    <location>
        <begin position="367"/>
        <end position="370"/>
    </location>
    <ligand>
        <name>substrate</name>
    </ligand>
</feature>
<evidence type="ECO:0000256" key="10">
    <source>
        <dbReference type="ARBA" id="ARBA00023239"/>
    </source>
</evidence>
<evidence type="ECO:0000256" key="1">
    <source>
        <dbReference type="ARBA" id="ARBA00005031"/>
    </source>
</evidence>
<dbReference type="CDD" id="cd03313">
    <property type="entry name" value="enolase"/>
    <property type="match status" value="1"/>
</dbReference>
<dbReference type="GO" id="GO:0005576">
    <property type="term" value="C:extracellular region"/>
    <property type="evidence" value="ECO:0007669"/>
    <property type="project" value="UniProtKB-SubCell"/>
</dbReference>
<dbReference type="FunFam" id="3.20.20.120:FF:000001">
    <property type="entry name" value="Enolase"/>
    <property type="match status" value="1"/>
</dbReference>
<evidence type="ECO:0000256" key="12">
    <source>
        <dbReference type="PIRSR" id="PIRSR001400-1"/>
    </source>
</evidence>
<feature type="binding site" evidence="13">
    <location>
        <position position="288"/>
    </location>
    <ligand>
        <name>substrate</name>
    </ligand>
</feature>
<sequence>MEIETLLARELLDSRGNPTIEVDCLLTDGSAGRAAVPSGASTGEFEAVELRDGESRYGGKGVTRAVDHVDEGIATALSGMDATDQRLIDRVLLDLDGTDEKSRLGANALLGASLAVARAAAQSRELPLYQYLGGPNAHVLPVPMMNILNGGSHADSNVDFQEFMVAPVGAASFAEAVRWGAEVYHALKKVLGGRGLSTGLGDEGGFAPDLDSNTAALDLIVEAIEQAGYAPGRDVALALDPAASEFHSRDEAGDSQYALAGEGRTLTSAELTSLWSDLCSRYPIVSIEDGLDEEDWEGWKLLTTELGDRVQLVGDDLFVTNINRVRRGIAERSANSLLVKVNQIGTLTETLDTMQAAHRAGWTCMVSHRSGETEDTTIADLAVATNAGQIKSGAPARSDRVAKYNQLLRIEEQLGDAARYAGPDAFPRAGRGGV</sequence>
<dbReference type="GO" id="GO:0000287">
    <property type="term" value="F:magnesium ion binding"/>
    <property type="evidence" value="ECO:0007669"/>
    <property type="project" value="UniProtKB-UniRule"/>
</dbReference>
<dbReference type="SUPFAM" id="SSF54826">
    <property type="entry name" value="Enolase N-terminal domain-like"/>
    <property type="match status" value="1"/>
</dbReference>
<evidence type="ECO:0000256" key="9">
    <source>
        <dbReference type="ARBA" id="ARBA00023152"/>
    </source>
</evidence>
<dbReference type="InterPro" id="IPR036849">
    <property type="entry name" value="Enolase-like_C_sf"/>
</dbReference>
<dbReference type="PANTHER" id="PTHR11902:SF1">
    <property type="entry name" value="ENOLASE"/>
    <property type="match status" value="1"/>
</dbReference>
<comment type="cofactor">
    <cofactor evidence="14">
        <name>Mg(2+)</name>
        <dbReference type="ChEBI" id="CHEBI:18420"/>
    </cofactor>
    <text evidence="14">Mg(2+) is required for catalysis and for stabilizing the dimer.</text>
</comment>
<dbReference type="SFLD" id="SFLDG00178">
    <property type="entry name" value="enolase"/>
    <property type="match status" value="1"/>
</dbReference>
<dbReference type="Gene3D" id="3.30.390.10">
    <property type="entry name" value="Enolase-like, N-terminal domain"/>
    <property type="match status" value="1"/>
</dbReference>
<dbReference type="GO" id="GO:0006096">
    <property type="term" value="P:glycolytic process"/>
    <property type="evidence" value="ECO:0007669"/>
    <property type="project" value="UniProtKB-UniRule"/>
</dbReference>
<dbReference type="RefSeq" id="WP_131156109.1">
    <property type="nucleotide sequence ID" value="NZ_CP036402.1"/>
</dbReference>
<feature type="binding site" evidence="13">
    <location>
        <position position="153"/>
    </location>
    <ligand>
        <name>substrate</name>
    </ligand>
</feature>
<feature type="binding site" evidence="11">
    <location>
        <position position="391"/>
    </location>
    <ligand>
        <name>(2R)-2-phosphoglycerate</name>
        <dbReference type="ChEBI" id="CHEBI:58289"/>
    </ligand>
</feature>
<dbReference type="InterPro" id="IPR020811">
    <property type="entry name" value="Enolase_N"/>
</dbReference>
<evidence type="ECO:0000256" key="7">
    <source>
        <dbReference type="ARBA" id="ARBA00022723"/>
    </source>
</evidence>
<gene>
    <name evidence="11" type="primary">eno</name>
    <name evidence="17" type="ORF">ER308_17090</name>
</gene>
<evidence type="ECO:0000256" key="13">
    <source>
        <dbReference type="PIRSR" id="PIRSR001400-2"/>
    </source>
</evidence>
<protein>
    <recommendedName>
        <fullName evidence="4 11">Enolase</fullName>
        <ecNumber evidence="3 11">4.2.1.11</ecNumber>
    </recommendedName>
    <alternativeName>
        <fullName evidence="11">2-phospho-D-glycerate hydro-lyase</fullName>
    </alternativeName>
    <alternativeName>
        <fullName evidence="11">2-phosphoglycerate dehydratase</fullName>
    </alternativeName>
</protein>
<evidence type="ECO:0000259" key="15">
    <source>
        <dbReference type="SMART" id="SM01192"/>
    </source>
</evidence>
<dbReference type="PRINTS" id="PR00148">
    <property type="entry name" value="ENOLASE"/>
</dbReference>
<feature type="domain" description="Enolase N-terminal" evidence="16">
    <location>
        <begin position="3"/>
        <end position="132"/>
    </location>
</feature>
<feature type="binding site" evidence="11">
    <location>
        <position position="370"/>
    </location>
    <ligand>
        <name>(2R)-2-phosphoglycerate</name>
        <dbReference type="ChEBI" id="CHEBI:58289"/>
    </ligand>
</feature>
<evidence type="ECO:0000259" key="16">
    <source>
        <dbReference type="SMART" id="SM01193"/>
    </source>
</evidence>
<keyword evidence="17" id="KW-0670">Pyruvate</keyword>
<comment type="function">
    <text evidence="11">Catalyzes the reversible conversion of 2-phosphoglycerate (2-PG) into phosphoenolpyruvate (PEP). It is essential for the degradation of carbohydrates via glycolysis.</text>
</comment>
<dbReference type="NCBIfam" id="TIGR01060">
    <property type="entry name" value="eno"/>
    <property type="match status" value="1"/>
</dbReference>
<accession>A0A411YJ66</accession>
<feature type="active site" description="Proton donor" evidence="11 12">
    <location>
        <position position="203"/>
    </location>
</feature>
<comment type="catalytic activity">
    <reaction evidence="11">
        <text>(2R)-2-phosphoglycerate = phosphoenolpyruvate + H2O</text>
        <dbReference type="Rhea" id="RHEA:10164"/>
        <dbReference type="ChEBI" id="CHEBI:15377"/>
        <dbReference type="ChEBI" id="CHEBI:58289"/>
        <dbReference type="ChEBI" id="CHEBI:58702"/>
        <dbReference type="EC" id="4.2.1.11"/>
    </reaction>
</comment>
<feature type="binding site" evidence="11 14">
    <location>
        <position position="288"/>
    </location>
    <ligand>
        <name>Mg(2+)</name>
        <dbReference type="ChEBI" id="CHEBI:18420"/>
    </ligand>
</feature>
<keyword evidence="9 11" id="KW-0324">Glycolysis</keyword>
<name>A0A411YJ66_9ACTN</name>
<evidence type="ECO:0000256" key="6">
    <source>
        <dbReference type="ARBA" id="ARBA00022525"/>
    </source>
</evidence>
<comment type="similarity">
    <text evidence="2 11">Belongs to the enolase family.</text>
</comment>
<comment type="pathway">
    <text evidence="1 11">Carbohydrate degradation; glycolysis; pyruvate from D-glyceraldehyde 3-phosphate: step 4/5.</text>
</comment>
<keyword evidence="5 11" id="KW-0963">Cytoplasm</keyword>
<dbReference type="Pfam" id="PF03952">
    <property type="entry name" value="Enolase_N"/>
    <property type="match status" value="1"/>
</dbReference>
<evidence type="ECO:0000313" key="17">
    <source>
        <dbReference type="EMBL" id="QBI21116.1"/>
    </source>
</evidence>
<evidence type="ECO:0000313" key="18">
    <source>
        <dbReference type="Proteomes" id="UP000291469"/>
    </source>
</evidence>
<proteinExistence type="inferred from homology"/>
<dbReference type="SMART" id="SM01192">
    <property type="entry name" value="Enolase_C"/>
    <property type="match status" value="1"/>
</dbReference>
<reference evidence="17 18" key="1">
    <citation type="submission" date="2019-01" db="EMBL/GenBank/DDBJ databases">
        <title>Egibacter rhizosphaerae EGI 80759T.</title>
        <authorList>
            <person name="Chen D.-D."/>
            <person name="Tian Y."/>
            <person name="Jiao J.-Y."/>
            <person name="Zhang X.-T."/>
            <person name="Zhang Y.-G."/>
            <person name="Zhang Y."/>
            <person name="Xiao M."/>
            <person name="Shu W.-S."/>
            <person name="Li W.-J."/>
        </authorList>
    </citation>
    <scope>NUCLEOTIDE SEQUENCE [LARGE SCALE GENOMIC DNA]</scope>
    <source>
        <strain evidence="17 18">EGI 80759</strain>
    </source>
</reference>
<feature type="domain" description="Enolase C-terminal TIM barrel" evidence="15">
    <location>
        <begin position="137"/>
        <end position="428"/>
    </location>
</feature>
<keyword evidence="18" id="KW-1185">Reference proteome</keyword>
<evidence type="ECO:0000256" key="4">
    <source>
        <dbReference type="ARBA" id="ARBA00017068"/>
    </source>
</evidence>
<feature type="binding site" evidence="11">
    <location>
        <position position="340"/>
    </location>
    <ligand>
        <name>(2R)-2-phosphoglycerate</name>
        <dbReference type="ChEBI" id="CHEBI:58289"/>
    </ligand>
</feature>
<evidence type="ECO:0000256" key="11">
    <source>
        <dbReference type="HAMAP-Rule" id="MF_00318"/>
    </source>
</evidence>
<dbReference type="SMART" id="SM01193">
    <property type="entry name" value="Enolase_N"/>
    <property type="match status" value="1"/>
</dbReference>
<dbReference type="UniPathway" id="UPA00109">
    <property type="reaction ID" value="UER00187"/>
</dbReference>
<comment type="cofactor">
    <cofactor evidence="11">
        <name>Mg(2+)</name>
        <dbReference type="ChEBI" id="CHEBI:18420"/>
    </cofactor>
    <text evidence="11">Binds a second Mg(2+) ion via substrate during catalysis.</text>
</comment>
<feature type="binding site" evidence="13">
    <location>
        <position position="391"/>
    </location>
    <ligand>
        <name>substrate</name>
    </ligand>
</feature>
<evidence type="ECO:0000256" key="5">
    <source>
        <dbReference type="ARBA" id="ARBA00022490"/>
    </source>
</evidence>